<organism evidence="5 6">
    <name type="scientific">Hoeflea phototrophica (strain DSM 17068 / NCIMB 14078 / DFL-43)</name>
    <dbReference type="NCBI Taxonomy" id="411684"/>
    <lineage>
        <taxon>Bacteria</taxon>
        <taxon>Pseudomonadati</taxon>
        <taxon>Pseudomonadota</taxon>
        <taxon>Alphaproteobacteria</taxon>
        <taxon>Hyphomicrobiales</taxon>
        <taxon>Rhizobiaceae</taxon>
        <taxon>Hoeflea</taxon>
    </lineage>
</organism>
<gene>
    <name evidence="5" type="ORF">HPDFL43_21372</name>
</gene>
<dbReference type="STRING" id="411684.HPDFL43_21372"/>
<name>A9DGW0_HOEPD</name>
<dbReference type="GO" id="GO:0030313">
    <property type="term" value="C:cell envelope"/>
    <property type="evidence" value="ECO:0007669"/>
    <property type="project" value="UniProtKB-SubCell"/>
</dbReference>
<comment type="caution">
    <text evidence="5">The sequence shown here is derived from an EMBL/GenBank/DDBJ whole genome shotgun (WGS) entry which is preliminary data.</text>
</comment>
<dbReference type="InterPro" id="IPR018976">
    <property type="entry name" value="Imelysin-like"/>
</dbReference>
<dbReference type="EMBL" id="ABIA03000001">
    <property type="protein sequence ID" value="EDQ31557.2"/>
    <property type="molecule type" value="Genomic_DNA"/>
</dbReference>
<protein>
    <submittedName>
        <fullName evidence="5">Putative periplasmic lipoprotein</fullName>
    </submittedName>
</protein>
<feature type="chain" id="PRO_5002736525" evidence="3">
    <location>
        <begin position="21"/>
        <end position="363"/>
    </location>
</feature>
<sequence length="363" mass="39492">MGIRCLLATVALLGVLSSEARPQNVPAVMPDAEPVLADTLNSYIRPSYDALASGFEALEQATAALCREPSEMALAEARIAFRKSMLTWSRIEWFRTGPAMASNRLERILFYPDRKSTGLKQVQRALAREEADVVSPDLLAGKSVAMQGLGAYEFLVFGKGSEALATDQAPFRCAFADSVASNLFTIVGELQQGWEAGTPAATFFVKPGADNPLFRDDTEALNLVLGTMIHGLEAIRDIRIGGFLREPGSDRPRSAVYRRAGLTMDSISAGLQGLEDLFNDSGIEQVLPEQDRDLADQVRFEFDQSIRTAEGLDGPLEDLLADENARKRLVYLQLSIRFIIQRLNNEIAPAAGLAAGFSFGDGD</sequence>
<dbReference type="CDD" id="cd14659">
    <property type="entry name" value="Imelysin-like_IPPA"/>
    <property type="match status" value="1"/>
</dbReference>
<dbReference type="eggNOG" id="COG3489">
    <property type="taxonomic scope" value="Bacteria"/>
</dbReference>
<feature type="signal peptide" evidence="3">
    <location>
        <begin position="1"/>
        <end position="20"/>
    </location>
</feature>
<dbReference type="InterPro" id="IPR038352">
    <property type="entry name" value="Imelysin_sf"/>
</dbReference>
<reference evidence="5 6" key="2">
    <citation type="submission" date="2012-06" db="EMBL/GenBank/DDBJ databases">
        <authorList>
            <person name="Fiebig A."/>
        </authorList>
    </citation>
    <scope>NUCLEOTIDE SEQUENCE [LARGE SCALE GENOMIC DNA]</scope>
    <source>
        <strain evidence="5 6">DFL-43</strain>
    </source>
</reference>
<dbReference type="Proteomes" id="UP000004291">
    <property type="component" value="Chromosome"/>
</dbReference>
<proteinExistence type="predicted"/>
<feature type="domain" description="Imelysin-like" evidence="4">
    <location>
        <begin position="44"/>
        <end position="337"/>
    </location>
</feature>
<evidence type="ECO:0000256" key="3">
    <source>
        <dbReference type="SAM" id="SignalP"/>
    </source>
</evidence>
<keyword evidence="6" id="KW-1185">Reference proteome</keyword>
<evidence type="ECO:0000259" key="4">
    <source>
        <dbReference type="Pfam" id="PF09375"/>
    </source>
</evidence>
<accession>A9DGW0</accession>
<dbReference type="RefSeq" id="WP_052093144.1">
    <property type="nucleotide sequence ID" value="NZ_CM002917.1"/>
</dbReference>
<evidence type="ECO:0000256" key="2">
    <source>
        <dbReference type="ARBA" id="ARBA00022729"/>
    </source>
</evidence>
<dbReference type="Pfam" id="PF09375">
    <property type="entry name" value="Peptidase_M75"/>
    <property type="match status" value="1"/>
</dbReference>
<dbReference type="InterPro" id="IPR034984">
    <property type="entry name" value="Imelysin-like_IPPA"/>
</dbReference>
<keyword evidence="2 3" id="KW-0732">Signal</keyword>
<dbReference type="OrthoDB" id="5729110at2"/>
<dbReference type="Gene3D" id="1.20.1420.20">
    <property type="entry name" value="M75 peptidase, HXXE motif"/>
    <property type="match status" value="1"/>
</dbReference>
<dbReference type="AlphaFoldDB" id="A9DGW0"/>
<evidence type="ECO:0000313" key="6">
    <source>
        <dbReference type="Proteomes" id="UP000004291"/>
    </source>
</evidence>
<reference evidence="5 6" key="1">
    <citation type="submission" date="2007-10" db="EMBL/GenBank/DDBJ databases">
        <authorList>
            <person name="Wagner-Dobler I."/>
            <person name="Ferriera S."/>
            <person name="Johnson J."/>
            <person name="Kravitz S."/>
            <person name="Beeson K."/>
            <person name="Sutton G."/>
            <person name="Rogers Y.-H."/>
            <person name="Friedman R."/>
            <person name="Frazier M."/>
            <person name="Venter J.C."/>
        </authorList>
    </citation>
    <scope>NUCLEOTIDE SEQUENCE [LARGE SCALE GENOMIC DNA]</scope>
    <source>
        <strain evidence="5 6">DFL-43</strain>
    </source>
</reference>
<evidence type="ECO:0000256" key="1">
    <source>
        <dbReference type="ARBA" id="ARBA00004196"/>
    </source>
</evidence>
<keyword evidence="5" id="KW-0449">Lipoprotein</keyword>
<dbReference type="HOGENOM" id="CLU_061785_0_0_5"/>
<evidence type="ECO:0000313" key="5">
    <source>
        <dbReference type="EMBL" id="EDQ31557.2"/>
    </source>
</evidence>
<comment type="subcellular location">
    <subcellularLocation>
        <location evidence="1">Cell envelope</location>
    </subcellularLocation>
</comment>